<dbReference type="PROSITE" id="PS50935">
    <property type="entry name" value="SSB"/>
    <property type="match status" value="1"/>
</dbReference>
<comment type="caution">
    <text evidence="3">The sequence shown here is derived from an EMBL/GenBank/DDBJ whole genome shotgun (WGS) entry which is preliminary data.</text>
</comment>
<evidence type="ECO:0000256" key="2">
    <source>
        <dbReference type="PROSITE-ProRule" id="PRU00252"/>
    </source>
</evidence>
<evidence type="ECO:0000313" key="4">
    <source>
        <dbReference type="Proteomes" id="UP000675880"/>
    </source>
</evidence>
<dbReference type="CDD" id="cd04496">
    <property type="entry name" value="SSB_OBF"/>
    <property type="match status" value="1"/>
</dbReference>
<evidence type="ECO:0008006" key="5">
    <source>
        <dbReference type="Google" id="ProtNLM"/>
    </source>
</evidence>
<dbReference type="SUPFAM" id="SSF50249">
    <property type="entry name" value="Nucleic acid-binding proteins"/>
    <property type="match status" value="1"/>
</dbReference>
<gene>
    <name evidence="3" type="ORF">NSPZN2_70072</name>
</gene>
<sequence>MTYAHVELVGRVATTPVRASVGARRVTNLRVAIDRPIQTTRPGHTPPLFLSVCIWDHTLDHQLPSLTKGQTVKVTGRLDTRTSSHTGLTYTHIVTDHIELMPPAIHRQAA</sequence>
<dbReference type="InterPro" id="IPR012340">
    <property type="entry name" value="NA-bd_OB-fold"/>
</dbReference>
<dbReference type="EMBL" id="CAJNBJ010000020">
    <property type="protein sequence ID" value="CAE6795540.1"/>
    <property type="molecule type" value="Genomic_DNA"/>
</dbReference>
<evidence type="ECO:0000256" key="1">
    <source>
        <dbReference type="ARBA" id="ARBA00023125"/>
    </source>
</evidence>
<dbReference type="Gene3D" id="2.40.50.140">
    <property type="entry name" value="Nucleic acid-binding proteins"/>
    <property type="match status" value="1"/>
</dbReference>
<proteinExistence type="predicted"/>
<reference evidence="3 4" key="1">
    <citation type="submission" date="2021-02" db="EMBL/GenBank/DDBJ databases">
        <authorList>
            <person name="Han P."/>
        </authorList>
    </citation>
    <scope>NUCLEOTIDE SEQUENCE [LARGE SCALE GENOMIC DNA]</scope>
    <source>
        <strain evidence="3">Candidatus Nitrospira sp. ZN2</strain>
    </source>
</reference>
<keyword evidence="1 2" id="KW-0238">DNA-binding</keyword>
<evidence type="ECO:0000313" key="3">
    <source>
        <dbReference type="EMBL" id="CAE6795540.1"/>
    </source>
</evidence>
<protein>
    <recommendedName>
        <fullName evidence="5">Single-stranded DNA-binding protein</fullName>
    </recommendedName>
</protein>
<accession>A0ABN7MF45</accession>
<dbReference type="RefSeq" id="WP_213044037.1">
    <property type="nucleotide sequence ID" value="NZ_CAJNBJ010000020.1"/>
</dbReference>
<organism evidence="3 4">
    <name type="scientific">Nitrospira defluvii</name>
    <dbReference type="NCBI Taxonomy" id="330214"/>
    <lineage>
        <taxon>Bacteria</taxon>
        <taxon>Pseudomonadati</taxon>
        <taxon>Nitrospirota</taxon>
        <taxon>Nitrospiria</taxon>
        <taxon>Nitrospirales</taxon>
        <taxon>Nitrospiraceae</taxon>
        <taxon>Nitrospira</taxon>
    </lineage>
</organism>
<dbReference type="InterPro" id="IPR000424">
    <property type="entry name" value="Primosome_PriB/ssb"/>
</dbReference>
<dbReference type="Pfam" id="PF00436">
    <property type="entry name" value="SSB"/>
    <property type="match status" value="1"/>
</dbReference>
<keyword evidence="4" id="KW-1185">Reference proteome</keyword>
<name>A0ABN7MF45_9BACT</name>
<dbReference type="Proteomes" id="UP000675880">
    <property type="component" value="Unassembled WGS sequence"/>
</dbReference>